<evidence type="ECO:0000313" key="2">
    <source>
        <dbReference type="EMBL" id="THD69309.1"/>
    </source>
</evidence>
<dbReference type="RefSeq" id="WP_136334799.1">
    <property type="nucleotide sequence ID" value="NZ_QXMP01000001.1"/>
</dbReference>
<keyword evidence="1" id="KW-1133">Transmembrane helix</keyword>
<keyword evidence="1" id="KW-0812">Transmembrane</keyword>
<dbReference type="EMBL" id="SSMC01000001">
    <property type="protein sequence ID" value="THD69309.1"/>
    <property type="molecule type" value="Genomic_DNA"/>
</dbReference>
<dbReference type="Proteomes" id="UP000305939">
    <property type="component" value="Unassembled WGS sequence"/>
</dbReference>
<protein>
    <submittedName>
        <fullName evidence="2">DoxX family protein</fullName>
    </submittedName>
</protein>
<gene>
    <name evidence="2" type="ORF">E7Z59_02990</name>
</gene>
<keyword evidence="1" id="KW-0472">Membrane</keyword>
<dbReference type="OrthoDB" id="957977at2"/>
<sequence>MLYLKYLILFFVVITFLQSAVDKIADWKGNIAWLKEHFKDSLLDGKVAFSLGIILVLEMLAALTAVGGIWFILSEENETLAVYSLLLSGVTLLFLLLGQRLAKDYDGARTIVIYLIPVFFGLYLFTQ</sequence>
<evidence type="ECO:0000256" key="1">
    <source>
        <dbReference type="SAM" id="Phobius"/>
    </source>
</evidence>
<name>A0A4S3M3N8_9FLAO</name>
<feature type="transmembrane region" description="Helical" evidence="1">
    <location>
        <begin position="80"/>
        <end position="101"/>
    </location>
</feature>
<keyword evidence="3" id="KW-1185">Reference proteome</keyword>
<feature type="transmembrane region" description="Helical" evidence="1">
    <location>
        <begin position="47"/>
        <end position="73"/>
    </location>
</feature>
<comment type="caution">
    <text evidence="2">The sequence shown here is derived from an EMBL/GenBank/DDBJ whole genome shotgun (WGS) entry which is preliminary data.</text>
</comment>
<feature type="transmembrane region" description="Helical" evidence="1">
    <location>
        <begin position="107"/>
        <end position="125"/>
    </location>
</feature>
<evidence type="ECO:0000313" key="3">
    <source>
        <dbReference type="Proteomes" id="UP000305939"/>
    </source>
</evidence>
<organism evidence="2 3">
    <name type="scientific">Robertkochia marina</name>
    <dbReference type="NCBI Taxonomy" id="1227945"/>
    <lineage>
        <taxon>Bacteria</taxon>
        <taxon>Pseudomonadati</taxon>
        <taxon>Bacteroidota</taxon>
        <taxon>Flavobacteriia</taxon>
        <taxon>Flavobacteriales</taxon>
        <taxon>Flavobacteriaceae</taxon>
        <taxon>Robertkochia</taxon>
    </lineage>
</organism>
<accession>A0A4S3M3N8</accession>
<dbReference type="AlphaFoldDB" id="A0A4S3M3N8"/>
<reference evidence="2 3" key="1">
    <citation type="submission" date="2019-04" db="EMBL/GenBank/DDBJ databases">
        <title>Draft genome sequence of Robertkochia marina CC-AMO-30D.</title>
        <authorList>
            <person name="Hameed A."/>
            <person name="Lin S.-Y."/>
            <person name="Shahina M."/>
            <person name="Lai W.-A."/>
            <person name="Young C.-C."/>
        </authorList>
    </citation>
    <scope>NUCLEOTIDE SEQUENCE [LARGE SCALE GENOMIC DNA]</scope>
    <source>
        <strain evidence="2 3">CC-AMO-30D</strain>
    </source>
</reference>
<proteinExistence type="predicted"/>